<comment type="function">
    <text evidence="6">One of the early assembly proteins it binds 23S rRNA. One of the proteins that surrounds the polypeptide exit tunnel on the outside of the ribosome. Forms the main docking site for trigger factor binding to the ribosome.</text>
</comment>
<comment type="similarity">
    <text evidence="1 6 7">Belongs to the universal ribosomal protein uL23 family.</text>
</comment>
<dbReference type="FunFam" id="3.30.70.330:FF:000001">
    <property type="entry name" value="50S ribosomal protein L23"/>
    <property type="match status" value="1"/>
</dbReference>
<dbReference type="InterPro" id="IPR012677">
    <property type="entry name" value="Nucleotide-bd_a/b_plait_sf"/>
</dbReference>
<keyword evidence="2 6" id="KW-0699">rRNA-binding</keyword>
<accession>A0A437SVF7</accession>
<dbReference type="GO" id="GO:0019843">
    <property type="term" value="F:rRNA binding"/>
    <property type="evidence" value="ECO:0007669"/>
    <property type="project" value="UniProtKB-UniRule"/>
</dbReference>
<dbReference type="RefSeq" id="WP_103660831.1">
    <property type="nucleotide sequence ID" value="NZ_ML136880.1"/>
</dbReference>
<evidence type="ECO:0000313" key="9">
    <source>
        <dbReference type="Proteomes" id="UP000288291"/>
    </source>
</evidence>
<dbReference type="Pfam" id="PF00276">
    <property type="entry name" value="Ribosomal_L23"/>
    <property type="match status" value="1"/>
</dbReference>
<evidence type="ECO:0000256" key="5">
    <source>
        <dbReference type="ARBA" id="ARBA00023274"/>
    </source>
</evidence>
<dbReference type="EMBL" id="RXIA01000012">
    <property type="protein sequence ID" value="RVU70872.1"/>
    <property type="molecule type" value="Genomic_DNA"/>
</dbReference>
<evidence type="ECO:0000256" key="7">
    <source>
        <dbReference type="RuleBase" id="RU003934"/>
    </source>
</evidence>
<dbReference type="PROSITE" id="PS00050">
    <property type="entry name" value="RIBOSOMAL_L23"/>
    <property type="match status" value="1"/>
</dbReference>
<dbReference type="Proteomes" id="UP000288291">
    <property type="component" value="Unassembled WGS sequence"/>
</dbReference>
<dbReference type="NCBIfam" id="NF004363">
    <property type="entry name" value="PRK05738.2-4"/>
    <property type="match status" value="1"/>
</dbReference>
<sequence>MDARDIILRPVITEKSTNLMDDKKYTFDVLLTATKTQVRNAVEEIFDVKVKNVNIMNVRGKDKRVGRYFGKTARRRKAIVTLTDDSNNIKIFQDENSKEDNK</sequence>
<dbReference type="Gene3D" id="3.30.70.330">
    <property type="match status" value="1"/>
</dbReference>
<evidence type="ECO:0000256" key="4">
    <source>
        <dbReference type="ARBA" id="ARBA00022980"/>
    </source>
</evidence>
<dbReference type="GO" id="GO:0006412">
    <property type="term" value="P:translation"/>
    <property type="evidence" value="ECO:0007669"/>
    <property type="project" value="UniProtKB-UniRule"/>
</dbReference>
<evidence type="ECO:0000256" key="3">
    <source>
        <dbReference type="ARBA" id="ARBA00022884"/>
    </source>
</evidence>
<reference evidence="8 9" key="1">
    <citation type="submission" date="2018-12" db="EMBL/GenBank/DDBJ databases">
        <authorList>
            <person name="Meng J."/>
        </authorList>
    </citation>
    <scope>NUCLEOTIDE SEQUENCE [LARGE SCALE GENOMIC DNA]</scope>
    <source>
        <strain evidence="8 9">HT111-2</strain>
    </source>
</reference>
<comment type="subunit">
    <text evidence="6">Part of the 50S ribosomal subunit. Contacts protein L29, and trigger factor when it is bound to the ribosome.</text>
</comment>
<comment type="caution">
    <text evidence="8">The sequence shown here is derived from an EMBL/GenBank/DDBJ whole genome shotgun (WGS) entry which is preliminary data.</text>
</comment>
<evidence type="ECO:0000256" key="6">
    <source>
        <dbReference type="HAMAP-Rule" id="MF_01369"/>
    </source>
</evidence>
<evidence type="ECO:0000313" key="8">
    <source>
        <dbReference type="EMBL" id="RVU70872.1"/>
    </source>
</evidence>
<dbReference type="GO" id="GO:1990904">
    <property type="term" value="C:ribonucleoprotein complex"/>
    <property type="evidence" value="ECO:0007669"/>
    <property type="project" value="UniProtKB-KW"/>
</dbReference>
<keyword evidence="3 6" id="KW-0694">RNA-binding</keyword>
<keyword evidence="9" id="KW-1185">Reference proteome</keyword>
<evidence type="ECO:0000256" key="2">
    <source>
        <dbReference type="ARBA" id="ARBA00022730"/>
    </source>
</evidence>
<dbReference type="HAMAP" id="MF_01369_B">
    <property type="entry name" value="Ribosomal_uL23_B"/>
    <property type="match status" value="1"/>
</dbReference>
<dbReference type="GO" id="GO:0003735">
    <property type="term" value="F:structural constituent of ribosome"/>
    <property type="evidence" value="ECO:0007669"/>
    <property type="project" value="InterPro"/>
</dbReference>
<dbReference type="InterPro" id="IPR013025">
    <property type="entry name" value="Ribosomal_uL23-like"/>
</dbReference>
<keyword evidence="4 6" id="KW-0689">Ribosomal protein</keyword>
<proteinExistence type="inferred from homology"/>
<dbReference type="InterPro" id="IPR001014">
    <property type="entry name" value="Ribosomal_uL23_CS"/>
</dbReference>
<dbReference type="AlphaFoldDB" id="A0A437SVF7"/>
<dbReference type="SUPFAM" id="SSF54189">
    <property type="entry name" value="Ribosomal proteins S24e, L23 and L15e"/>
    <property type="match status" value="1"/>
</dbReference>
<organism evidence="8 9">
    <name type="scientific">Lactobacillus xujianguonis</name>
    <dbReference type="NCBI Taxonomy" id="2495899"/>
    <lineage>
        <taxon>Bacteria</taxon>
        <taxon>Bacillati</taxon>
        <taxon>Bacillota</taxon>
        <taxon>Bacilli</taxon>
        <taxon>Lactobacillales</taxon>
        <taxon>Lactobacillaceae</taxon>
        <taxon>Lactobacillus</taxon>
    </lineage>
</organism>
<dbReference type="InterPro" id="IPR012678">
    <property type="entry name" value="Ribosomal_uL23/eL15/eS24_sf"/>
</dbReference>
<dbReference type="PANTHER" id="PTHR11620">
    <property type="entry name" value="60S RIBOSOMAL PROTEIN L23A"/>
    <property type="match status" value="1"/>
</dbReference>
<dbReference type="GO" id="GO:0005840">
    <property type="term" value="C:ribosome"/>
    <property type="evidence" value="ECO:0007669"/>
    <property type="project" value="UniProtKB-KW"/>
</dbReference>
<evidence type="ECO:0000256" key="1">
    <source>
        <dbReference type="ARBA" id="ARBA00006700"/>
    </source>
</evidence>
<name>A0A437SVF7_9LACO</name>
<protein>
    <recommendedName>
        <fullName evidence="6">Large ribosomal subunit protein uL23</fullName>
    </recommendedName>
</protein>
<keyword evidence="5 6" id="KW-0687">Ribonucleoprotein</keyword>
<gene>
    <name evidence="6" type="primary">rplW</name>
    <name evidence="8" type="ORF">EJK17_05610</name>
</gene>